<comment type="subcellular location">
    <subcellularLocation>
        <location evidence="1">Cell inner membrane</location>
        <topology evidence="1">Multi-pass membrane protein</topology>
    </subcellularLocation>
</comment>
<feature type="transmembrane region" description="Helical" evidence="9">
    <location>
        <begin position="279"/>
        <end position="302"/>
    </location>
</feature>
<feature type="transmembrane region" description="Helical" evidence="9">
    <location>
        <begin position="413"/>
        <end position="437"/>
    </location>
</feature>
<sequence>MAKFISDQNPKFTEGSTIKHILVMSGASSIGLIALFLVDLLDMLFISMLGEVELAAAVGFAGTLVFFSTSISIATSIAMGTLVSKAIGEKNRGYAKQLSISIMITAFTINVFVSGAIFFYMSDLLSVIGALGYAAERAKAYLYILLPSTPVIALAMASGAGLRAVGDAKRSMLATLLGGVVNAILDPLFIFGFSWNVEGAAFASVIARLTVFGFSMYSLIFIHKLVARPSFFDWLNNIKVILTIVIPAAITNIATPIGNVIATSFIARFGADFVAGYTVIGRLTPVCFVAIFALSGAVGPILGQNFGAKKFDRVKEILNNSLIVVVSYTIFVCIILYFIQGFIIQSFSLEGDASKIVSAFCTYVAISFIFNGTLFLANTFFNNFGKPFYSTALNLGKATFGTLPFVYVGSQWFGALGVLYGQALGAMLFGVIAITVLRAHCKCYVKLKASNKKNTLWII</sequence>
<dbReference type="STRING" id="1179155.CF67_04186"/>
<evidence type="ECO:0000256" key="5">
    <source>
        <dbReference type="ARBA" id="ARBA00022692"/>
    </source>
</evidence>
<dbReference type="NCBIfam" id="TIGR00797">
    <property type="entry name" value="matE"/>
    <property type="match status" value="1"/>
</dbReference>
<evidence type="ECO:0000256" key="1">
    <source>
        <dbReference type="ARBA" id="ARBA00004429"/>
    </source>
</evidence>
<dbReference type="PANTHER" id="PTHR43823">
    <property type="entry name" value="SPORULATION PROTEIN YKVU"/>
    <property type="match status" value="1"/>
</dbReference>
<proteinExistence type="predicted"/>
<evidence type="ECO:0000256" key="4">
    <source>
        <dbReference type="ARBA" id="ARBA00022475"/>
    </source>
</evidence>
<comment type="caution">
    <text evidence="10">The sequence shown here is derived from an EMBL/GenBank/DDBJ whole genome shotgun (WGS) entry which is preliminary data.</text>
</comment>
<name>A0A084CMZ1_9GAMM</name>
<dbReference type="AlphaFoldDB" id="A0A084CMZ1"/>
<keyword evidence="11" id="KW-1185">Reference proteome</keyword>
<feature type="transmembrane region" description="Helical" evidence="9">
    <location>
        <begin position="201"/>
        <end position="220"/>
    </location>
</feature>
<dbReference type="Proteomes" id="UP000053784">
    <property type="component" value="Unassembled WGS sequence"/>
</dbReference>
<dbReference type="InterPro" id="IPR048279">
    <property type="entry name" value="MdtK-like"/>
</dbReference>
<dbReference type="InterPro" id="IPR051327">
    <property type="entry name" value="MATE_MepA_subfamily"/>
</dbReference>
<evidence type="ECO:0000313" key="10">
    <source>
        <dbReference type="EMBL" id="KEY91170.1"/>
    </source>
</evidence>
<keyword evidence="6 9" id="KW-1133">Transmembrane helix</keyword>
<dbReference type="PIRSF" id="PIRSF006603">
    <property type="entry name" value="DinF"/>
    <property type="match status" value="1"/>
</dbReference>
<organism evidence="10 11">
    <name type="scientific">Candidatus Photodesmus blepharonis</name>
    <dbReference type="NCBI Taxonomy" id="1179155"/>
    <lineage>
        <taxon>Bacteria</taxon>
        <taxon>Pseudomonadati</taxon>
        <taxon>Pseudomonadota</taxon>
        <taxon>Gammaproteobacteria</taxon>
        <taxon>Vibrionales</taxon>
        <taxon>Vibrionaceae</taxon>
        <taxon>Candidatus Photodesmus</taxon>
    </lineage>
</organism>
<dbReference type="Pfam" id="PF01554">
    <property type="entry name" value="MatE"/>
    <property type="match status" value="2"/>
</dbReference>
<feature type="transmembrane region" description="Helical" evidence="9">
    <location>
        <begin position="240"/>
        <end position="267"/>
    </location>
</feature>
<feature type="transmembrane region" description="Helical" evidence="9">
    <location>
        <begin position="322"/>
        <end position="344"/>
    </location>
</feature>
<dbReference type="PANTHER" id="PTHR43823:SF3">
    <property type="entry name" value="MULTIDRUG EXPORT PROTEIN MEPA"/>
    <property type="match status" value="1"/>
</dbReference>
<feature type="transmembrane region" description="Helical" evidence="9">
    <location>
        <begin position="98"/>
        <end position="120"/>
    </location>
</feature>
<feature type="transmembrane region" description="Helical" evidence="9">
    <location>
        <begin position="21"/>
        <end position="48"/>
    </location>
</feature>
<evidence type="ECO:0000256" key="9">
    <source>
        <dbReference type="SAM" id="Phobius"/>
    </source>
</evidence>
<gene>
    <name evidence="10" type="ORF">CF67_04186</name>
</gene>
<keyword evidence="4" id="KW-1003">Cell membrane</keyword>
<dbReference type="GO" id="GO:0042910">
    <property type="term" value="F:xenobiotic transmembrane transporter activity"/>
    <property type="evidence" value="ECO:0007669"/>
    <property type="project" value="InterPro"/>
</dbReference>
<dbReference type="GO" id="GO:0005886">
    <property type="term" value="C:plasma membrane"/>
    <property type="evidence" value="ECO:0007669"/>
    <property type="project" value="UniProtKB-SubCell"/>
</dbReference>
<dbReference type="eggNOG" id="COG0534">
    <property type="taxonomic scope" value="Bacteria"/>
</dbReference>
<evidence type="ECO:0000256" key="3">
    <source>
        <dbReference type="ARBA" id="ARBA00022448"/>
    </source>
</evidence>
<keyword evidence="3" id="KW-0813">Transport</keyword>
<evidence type="ECO:0000256" key="7">
    <source>
        <dbReference type="ARBA" id="ARBA00023136"/>
    </source>
</evidence>
<dbReference type="EMBL" id="JGVK01000027">
    <property type="protein sequence ID" value="KEY91170.1"/>
    <property type="molecule type" value="Genomic_DNA"/>
</dbReference>
<feature type="transmembrane region" description="Helical" evidence="9">
    <location>
        <begin position="140"/>
        <end position="162"/>
    </location>
</feature>
<feature type="transmembrane region" description="Helical" evidence="9">
    <location>
        <begin position="388"/>
        <end position="407"/>
    </location>
</feature>
<evidence type="ECO:0000313" key="11">
    <source>
        <dbReference type="Proteomes" id="UP000053784"/>
    </source>
</evidence>
<feature type="transmembrane region" description="Helical" evidence="9">
    <location>
        <begin position="54"/>
        <end position="77"/>
    </location>
</feature>
<evidence type="ECO:0000256" key="2">
    <source>
        <dbReference type="ARBA" id="ARBA00013489"/>
    </source>
</evidence>
<feature type="transmembrane region" description="Helical" evidence="9">
    <location>
        <begin position="356"/>
        <end position="376"/>
    </location>
</feature>
<evidence type="ECO:0000256" key="8">
    <source>
        <dbReference type="ARBA" id="ARBA00030855"/>
    </source>
</evidence>
<dbReference type="InterPro" id="IPR002528">
    <property type="entry name" value="MATE_fam"/>
</dbReference>
<protein>
    <recommendedName>
        <fullName evidence="2">Multidrug resistance protein NorM</fullName>
    </recommendedName>
    <alternativeName>
        <fullName evidence="8">Na(+)/drug antiporter</fullName>
    </alternativeName>
</protein>
<accession>A0A084CMZ1</accession>
<reference evidence="10 11" key="1">
    <citation type="submission" date="2014-03" db="EMBL/GenBank/DDBJ databases">
        <title>Selection and divergence in the genomes of co-occurring obligate luminous symbionts with specific hosts.</title>
        <authorList>
            <person name="Hendry T.A."/>
            <person name="de Wet J.R."/>
            <person name="Dunlap P.V."/>
        </authorList>
    </citation>
    <scope>NUCLEOTIDE SEQUENCE [LARGE SCALE GENOMIC DNA]</scope>
    <source>
        <strain evidence="10 11">Ppalp.1</strain>
    </source>
</reference>
<feature type="transmembrane region" description="Helical" evidence="9">
    <location>
        <begin position="174"/>
        <end position="195"/>
    </location>
</feature>
<keyword evidence="5 9" id="KW-0812">Transmembrane</keyword>
<evidence type="ECO:0000256" key="6">
    <source>
        <dbReference type="ARBA" id="ARBA00022989"/>
    </source>
</evidence>
<dbReference type="GO" id="GO:0015297">
    <property type="term" value="F:antiporter activity"/>
    <property type="evidence" value="ECO:0007669"/>
    <property type="project" value="InterPro"/>
</dbReference>
<keyword evidence="7 9" id="KW-0472">Membrane</keyword>